<name>A0A2K1L9B3_PHYPA</name>
<gene>
    <name evidence="1" type="ORF">PHYPA_001044</name>
</gene>
<dbReference type="Proteomes" id="UP000006727">
    <property type="component" value="Chromosome 1"/>
</dbReference>
<evidence type="ECO:0000313" key="1">
    <source>
        <dbReference type="EMBL" id="PNR62620.1"/>
    </source>
</evidence>
<sequence>MSSSSSKEEGDKIACAQISLLGFPAVNPTSATVTSLLTSLSPQRTLTLEPTLREDFPEWSETYLCIYVFYRIYINTCVNVTAAGTALPLLCSSSFGRLHGLSHG</sequence>
<dbReference type="AlphaFoldDB" id="A0A2K1L9B3"/>
<dbReference type="EnsemblPlants" id="Pp3c1_23030V3.1">
    <property type="protein sequence ID" value="PAC:32971446.CDS.1"/>
    <property type="gene ID" value="Pp3c1_23030"/>
</dbReference>
<dbReference type="InParanoid" id="A0A2K1L9B3"/>
<reference evidence="2" key="3">
    <citation type="submission" date="2020-12" db="UniProtKB">
        <authorList>
            <consortium name="EnsemblPlants"/>
        </authorList>
    </citation>
    <scope>IDENTIFICATION</scope>
</reference>
<protein>
    <submittedName>
        <fullName evidence="1 2">Uncharacterized protein</fullName>
    </submittedName>
</protein>
<reference evidence="1 3" key="1">
    <citation type="journal article" date="2008" name="Science">
        <title>The Physcomitrella genome reveals evolutionary insights into the conquest of land by plants.</title>
        <authorList>
            <person name="Rensing S."/>
            <person name="Lang D."/>
            <person name="Zimmer A."/>
            <person name="Terry A."/>
            <person name="Salamov A."/>
            <person name="Shapiro H."/>
            <person name="Nishiyama T."/>
            <person name="Perroud P.-F."/>
            <person name="Lindquist E."/>
            <person name="Kamisugi Y."/>
            <person name="Tanahashi T."/>
            <person name="Sakakibara K."/>
            <person name="Fujita T."/>
            <person name="Oishi K."/>
            <person name="Shin-I T."/>
            <person name="Kuroki Y."/>
            <person name="Toyoda A."/>
            <person name="Suzuki Y."/>
            <person name="Hashimoto A."/>
            <person name="Yamaguchi K."/>
            <person name="Sugano A."/>
            <person name="Kohara Y."/>
            <person name="Fujiyama A."/>
            <person name="Anterola A."/>
            <person name="Aoki S."/>
            <person name="Ashton N."/>
            <person name="Barbazuk W.B."/>
            <person name="Barker E."/>
            <person name="Bennetzen J."/>
            <person name="Bezanilla M."/>
            <person name="Blankenship R."/>
            <person name="Cho S.H."/>
            <person name="Dutcher S."/>
            <person name="Estelle M."/>
            <person name="Fawcett J.A."/>
            <person name="Gundlach H."/>
            <person name="Hanada K."/>
            <person name="Heyl A."/>
            <person name="Hicks K.A."/>
            <person name="Hugh J."/>
            <person name="Lohr M."/>
            <person name="Mayer K."/>
            <person name="Melkozernov A."/>
            <person name="Murata T."/>
            <person name="Nelson D."/>
            <person name="Pils B."/>
            <person name="Prigge M."/>
            <person name="Reiss B."/>
            <person name="Renner T."/>
            <person name="Rombauts S."/>
            <person name="Rushton P."/>
            <person name="Sanderfoot A."/>
            <person name="Schween G."/>
            <person name="Shiu S.-H."/>
            <person name="Stueber K."/>
            <person name="Theodoulou F.L."/>
            <person name="Tu H."/>
            <person name="Van de Peer Y."/>
            <person name="Verrier P.J."/>
            <person name="Waters E."/>
            <person name="Wood A."/>
            <person name="Yang L."/>
            <person name="Cove D."/>
            <person name="Cuming A."/>
            <person name="Hasebe M."/>
            <person name="Lucas S."/>
            <person name="Mishler D.B."/>
            <person name="Reski R."/>
            <person name="Grigoriev I."/>
            <person name="Quatrano R.S."/>
            <person name="Boore J.L."/>
        </authorList>
    </citation>
    <scope>NUCLEOTIDE SEQUENCE [LARGE SCALE GENOMIC DNA]</scope>
    <source>
        <strain evidence="2 3">cv. Gransden 2004</strain>
    </source>
</reference>
<proteinExistence type="predicted"/>
<organism evidence="1">
    <name type="scientific">Physcomitrium patens</name>
    <name type="common">Spreading-leaved earth moss</name>
    <name type="synonym">Physcomitrella patens</name>
    <dbReference type="NCBI Taxonomy" id="3218"/>
    <lineage>
        <taxon>Eukaryota</taxon>
        <taxon>Viridiplantae</taxon>
        <taxon>Streptophyta</taxon>
        <taxon>Embryophyta</taxon>
        <taxon>Bryophyta</taxon>
        <taxon>Bryophytina</taxon>
        <taxon>Bryopsida</taxon>
        <taxon>Funariidae</taxon>
        <taxon>Funariales</taxon>
        <taxon>Funariaceae</taxon>
        <taxon>Physcomitrium</taxon>
    </lineage>
</organism>
<dbReference type="EMBL" id="ABEU02000001">
    <property type="protein sequence ID" value="PNR62620.1"/>
    <property type="molecule type" value="Genomic_DNA"/>
</dbReference>
<reference evidence="1 3" key="2">
    <citation type="journal article" date="2018" name="Plant J.">
        <title>The Physcomitrella patens chromosome-scale assembly reveals moss genome structure and evolution.</title>
        <authorList>
            <person name="Lang D."/>
            <person name="Ullrich K.K."/>
            <person name="Murat F."/>
            <person name="Fuchs J."/>
            <person name="Jenkins J."/>
            <person name="Haas F.B."/>
            <person name="Piednoel M."/>
            <person name="Gundlach H."/>
            <person name="Van Bel M."/>
            <person name="Meyberg R."/>
            <person name="Vives C."/>
            <person name="Morata J."/>
            <person name="Symeonidi A."/>
            <person name="Hiss M."/>
            <person name="Muchero W."/>
            <person name="Kamisugi Y."/>
            <person name="Saleh O."/>
            <person name="Blanc G."/>
            <person name="Decker E.L."/>
            <person name="van Gessel N."/>
            <person name="Grimwood J."/>
            <person name="Hayes R.D."/>
            <person name="Graham S.W."/>
            <person name="Gunter L.E."/>
            <person name="McDaniel S.F."/>
            <person name="Hoernstein S.N.W."/>
            <person name="Larsson A."/>
            <person name="Li F.W."/>
            <person name="Perroud P.F."/>
            <person name="Phillips J."/>
            <person name="Ranjan P."/>
            <person name="Rokshar D.S."/>
            <person name="Rothfels C.J."/>
            <person name="Schneider L."/>
            <person name="Shu S."/>
            <person name="Stevenson D.W."/>
            <person name="Thummler F."/>
            <person name="Tillich M."/>
            <person name="Villarreal Aguilar J.C."/>
            <person name="Widiez T."/>
            <person name="Wong G.K."/>
            <person name="Wymore A."/>
            <person name="Zhang Y."/>
            <person name="Zimmer A.D."/>
            <person name="Quatrano R.S."/>
            <person name="Mayer K.F.X."/>
            <person name="Goodstein D."/>
            <person name="Casacuberta J.M."/>
            <person name="Vandepoele K."/>
            <person name="Reski R."/>
            <person name="Cuming A.C."/>
            <person name="Tuskan G.A."/>
            <person name="Maumus F."/>
            <person name="Salse J."/>
            <person name="Schmutz J."/>
            <person name="Rensing S.A."/>
        </authorList>
    </citation>
    <scope>NUCLEOTIDE SEQUENCE [LARGE SCALE GENOMIC DNA]</scope>
    <source>
        <strain evidence="2 3">cv. Gransden 2004</strain>
    </source>
</reference>
<dbReference type="Gramene" id="Pp3c1_23030V3.1">
    <property type="protein sequence ID" value="PAC:32971446.CDS.1"/>
    <property type="gene ID" value="Pp3c1_23030"/>
</dbReference>
<evidence type="ECO:0000313" key="2">
    <source>
        <dbReference type="EnsemblPlants" id="PAC:32971446.CDS.1"/>
    </source>
</evidence>
<keyword evidence="3" id="KW-1185">Reference proteome</keyword>
<accession>A0A2K1L9B3</accession>
<evidence type="ECO:0000313" key="3">
    <source>
        <dbReference type="Proteomes" id="UP000006727"/>
    </source>
</evidence>